<sequence>MVLCADACVQHSAKHRPKMSQIVRAFDKSISLDDLIQGVSLGDITSYNLDGSSDYTSTEYKEDVKKFKRLVLESQTFGSSDLTGDNGQSSSGSFCIKSET</sequence>
<keyword evidence="8" id="KW-0418">Kinase</keyword>
<evidence type="ECO:0000256" key="8">
    <source>
        <dbReference type="ARBA" id="ARBA00022777"/>
    </source>
</evidence>
<dbReference type="Proteomes" id="UP000266723">
    <property type="component" value="Unassembled WGS sequence"/>
</dbReference>
<evidence type="ECO:0000256" key="11">
    <source>
        <dbReference type="ARBA" id="ARBA00023136"/>
    </source>
</evidence>
<dbReference type="PANTHER" id="PTHR47982">
    <property type="entry name" value="PROLINE-RICH RECEPTOR-LIKE PROTEIN KINASE PERK4"/>
    <property type="match status" value="1"/>
</dbReference>
<evidence type="ECO:0000256" key="3">
    <source>
        <dbReference type="ARBA" id="ARBA00022475"/>
    </source>
</evidence>
<comment type="catalytic activity">
    <reaction evidence="12">
        <text>L-threonyl-[protein] + ATP = O-phospho-L-threonyl-[protein] + ADP + H(+)</text>
        <dbReference type="Rhea" id="RHEA:46608"/>
        <dbReference type="Rhea" id="RHEA-COMP:11060"/>
        <dbReference type="Rhea" id="RHEA-COMP:11605"/>
        <dbReference type="ChEBI" id="CHEBI:15378"/>
        <dbReference type="ChEBI" id="CHEBI:30013"/>
        <dbReference type="ChEBI" id="CHEBI:30616"/>
        <dbReference type="ChEBI" id="CHEBI:61977"/>
        <dbReference type="ChEBI" id="CHEBI:456216"/>
        <dbReference type="EC" id="2.7.11.1"/>
    </reaction>
</comment>
<dbReference type="EMBL" id="QGKV02000297">
    <property type="protein sequence ID" value="KAF3605894.1"/>
    <property type="molecule type" value="Genomic_DNA"/>
</dbReference>
<keyword evidence="9" id="KW-0067">ATP-binding</keyword>
<evidence type="ECO:0000256" key="1">
    <source>
        <dbReference type="ARBA" id="ARBA00004162"/>
    </source>
</evidence>
<keyword evidence="16" id="KW-1185">Reference proteome</keyword>
<keyword evidence="6" id="KW-0812">Transmembrane</keyword>
<evidence type="ECO:0000256" key="9">
    <source>
        <dbReference type="ARBA" id="ARBA00022840"/>
    </source>
</evidence>
<dbReference type="EC" id="2.7.11.1" evidence="2"/>
<evidence type="ECO:0000256" key="7">
    <source>
        <dbReference type="ARBA" id="ARBA00022741"/>
    </source>
</evidence>
<evidence type="ECO:0000256" key="10">
    <source>
        <dbReference type="ARBA" id="ARBA00022989"/>
    </source>
</evidence>
<keyword evidence="5" id="KW-0808">Transferase</keyword>
<name>A0ABQ7EQT2_BRACR</name>
<evidence type="ECO:0000313" key="15">
    <source>
        <dbReference type="EMBL" id="KAF3605894.1"/>
    </source>
</evidence>
<keyword evidence="10" id="KW-1133">Transmembrane helix</keyword>
<comment type="catalytic activity">
    <reaction evidence="13">
        <text>L-seryl-[protein] + ATP = O-phospho-L-seryl-[protein] + ADP + H(+)</text>
        <dbReference type="Rhea" id="RHEA:17989"/>
        <dbReference type="Rhea" id="RHEA-COMP:9863"/>
        <dbReference type="Rhea" id="RHEA-COMP:11604"/>
        <dbReference type="ChEBI" id="CHEBI:15378"/>
        <dbReference type="ChEBI" id="CHEBI:29999"/>
        <dbReference type="ChEBI" id="CHEBI:30616"/>
        <dbReference type="ChEBI" id="CHEBI:83421"/>
        <dbReference type="ChEBI" id="CHEBI:456216"/>
        <dbReference type="EC" id="2.7.11.1"/>
    </reaction>
</comment>
<keyword evidence="4" id="KW-0723">Serine/threonine-protein kinase</keyword>
<accession>A0ABQ7EQT2</accession>
<reference evidence="15 16" key="1">
    <citation type="journal article" date="2020" name="BMC Genomics">
        <title>Intraspecific diversification of the crop wild relative Brassica cretica Lam. using demographic model selection.</title>
        <authorList>
            <person name="Kioukis A."/>
            <person name="Michalopoulou V.A."/>
            <person name="Briers L."/>
            <person name="Pirintsos S."/>
            <person name="Studholme D.J."/>
            <person name="Pavlidis P."/>
            <person name="Sarris P.F."/>
        </authorList>
    </citation>
    <scope>NUCLEOTIDE SEQUENCE [LARGE SCALE GENOMIC DNA]</scope>
    <source>
        <strain evidence="16">cv. PFS-1207/04</strain>
    </source>
</reference>
<proteinExistence type="predicted"/>
<evidence type="ECO:0000256" key="14">
    <source>
        <dbReference type="SAM" id="MobiDB-lite"/>
    </source>
</evidence>
<evidence type="ECO:0000256" key="6">
    <source>
        <dbReference type="ARBA" id="ARBA00022692"/>
    </source>
</evidence>
<protein>
    <recommendedName>
        <fullName evidence="2">non-specific serine/threonine protein kinase</fullName>
        <ecNumber evidence="2">2.7.11.1</ecNumber>
    </recommendedName>
</protein>
<dbReference type="InterPro" id="IPR047117">
    <property type="entry name" value="PERK1-13-like"/>
</dbReference>
<evidence type="ECO:0000256" key="4">
    <source>
        <dbReference type="ARBA" id="ARBA00022527"/>
    </source>
</evidence>
<keyword evidence="3" id="KW-1003">Cell membrane</keyword>
<dbReference type="PANTHER" id="PTHR47982:SF33">
    <property type="entry name" value="PROLINE-RICH RECEPTOR-LIKE PROTEIN KINASE PERK15"/>
    <property type="match status" value="1"/>
</dbReference>
<evidence type="ECO:0000256" key="13">
    <source>
        <dbReference type="ARBA" id="ARBA00048679"/>
    </source>
</evidence>
<evidence type="ECO:0000256" key="12">
    <source>
        <dbReference type="ARBA" id="ARBA00047899"/>
    </source>
</evidence>
<keyword evidence="7" id="KW-0547">Nucleotide-binding</keyword>
<gene>
    <name evidence="15" type="ORF">DY000_02048938</name>
</gene>
<keyword evidence="11" id="KW-0472">Membrane</keyword>
<comment type="subcellular location">
    <subcellularLocation>
        <location evidence="1">Cell membrane</location>
        <topology evidence="1">Single-pass membrane protein</topology>
    </subcellularLocation>
</comment>
<organism evidence="15 16">
    <name type="scientific">Brassica cretica</name>
    <name type="common">Mustard</name>
    <dbReference type="NCBI Taxonomy" id="69181"/>
    <lineage>
        <taxon>Eukaryota</taxon>
        <taxon>Viridiplantae</taxon>
        <taxon>Streptophyta</taxon>
        <taxon>Embryophyta</taxon>
        <taxon>Tracheophyta</taxon>
        <taxon>Spermatophyta</taxon>
        <taxon>Magnoliopsida</taxon>
        <taxon>eudicotyledons</taxon>
        <taxon>Gunneridae</taxon>
        <taxon>Pentapetalae</taxon>
        <taxon>rosids</taxon>
        <taxon>malvids</taxon>
        <taxon>Brassicales</taxon>
        <taxon>Brassicaceae</taxon>
        <taxon>Brassiceae</taxon>
        <taxon>Brassica</taxon>
    </lineage>
</organism>
<evidence type="ECO:0000256" key="5">
    <source>
        <dbReference type="ARBA" id="ARBA00022679"/>
    </source>
</evidence>
<comment type="caution">
    <text evidence="15">The sequence shown here is derived from an EMBL/GenBank/DDBJ whole genome shotgun (WGS) entry which is preliminary data.</text>
</comment>
<feature type="region of interest" description="Disordered" evidence="14">
    <location>
        <begin position="77"/>
        <end position="100"/>
    </location>
</feature>
<evidence type="ECO:0000313" key="16">
    <source>
        <dbReference type="Proteomes" id="UP000266723"/>
    </source>
</evidence>
<feature type="compositionally biased region" description="Polar residues" evidence="14">
    <location>
        <begin position="77"/>
        <end position="93"/>
    </location>
</feature>
<evidence type="ECO:0000256" key="2">
    <source>
        <dbReference type="ARBA" id="ARBA00012513"/>
    </source>
</evidence>